<evidence type="ECO:0000313" key="1">
    <source>
        <dbReference type="EMBL" id="KAJ9552682.1"/>
    </source>
</evidence>
<dbReference type="EMBL" id="JARYMX010000004">
    <property type="protein sequence ID" value="KAJ9552682.1"/>
    <property type="molecule type" value="Genomic_DNA"/>
</dbReference>
<reference evidence="1" key="1">
    <citation type="submission" date="2023-03" db="EMBL/GenBank/DDBJ databases">
        <title>Chromosome-scale reference genome and RAD-based genetic map of yellow starthistle (Centaurea solstitialis) reveal putative structural variation and QTLs associated with invader traits.</title>
        <authorList>
            <person name="Reatini B."/>
            <person name="Cang F.A."/>
            <person name="Jiang Q."/>
            <person name="Mckibben M.T.W."/>
            <person name="Barker M.S."/>
            <person name="Rieseberg L.H."/>
            <person name="Dlugosch K.M."/>
        </authorList>
    </citation>
    <scope>NUCLEOTIDE SEQUENCE</scope>
    <source>
        <strain evidence="1">CAN-66</strain>
        <tissue evidence="1">Leaf</tissue>
    </source>
</reference>
<comment type="caution">
    <text evidence="1">The sequence shown here is derived from an EMBL/GenBank/DDBJ whole genome shotgun (WGS) entry which is preliminary data.</text>
</comment>
<sequence>MPLITCVINLTRVIDVLYKGKDHFTYVGEELKGLIKSLFIDPLSALLGLHDAWEIFKKGYKEIENEGLLSAAQKRDVHKARKEHQSAFTLIIYQCLDDVESEKVANQPLPKMHVRFFYIHLKALRRDENLELSEVMVPSVVEGEEKEGKTYKSRKKIRTKILMYYGCNHYREQTSNMLHDSAMCNRTSYS</sequence>
<dbReference type="InterPro" id="IPR008949">
    <property type="entry name" value="Isoprenoid_synthase_dom_sf"/>
</dbReference>
<proteinExistence type="predicted"/>
<evidence type="ECO:0000313" key="2">
    <source>
        <dbReference type="Proteomes" id="UP001172457"/>
    </source>
</evidence>
<accession>A0AA38W8S3</accession>
<protein>
    <submittedName>
        <fullName evidence="1">Uncharacterized protein</fullName>
    </submittedName>
</protein>
<keyword evidence="2" id="KW-1185">Reference proteome</keyword>
<dbReference type="Proteomes" id="UP001172457">
    <property type="component" value="Chromosome 4"/>
</dbReference>
<dbReference type="SUPFAM" id="SSF48576">
    <property type="entry name" value="Terpenoid synthases"/>
    <property type="match status" value="1"/>
</dbReference>
<dbReference type="AlphaFoldDB" id="A0AA38W8S3"/>
<gene>
    <name evidence="1" type="ORF">OSB04_016727</name>
</gene>
<organism evidence="1 2">
    <name type="scientific">Centaurea solstitialis</name>
    <name type="common">yellow star-thistle</name>
    <dbReference type="NCBI Taxonomy" id="347529"/>
    <lineage>
        <taxon>Eukaryota</taxon>
        <taxon>Viridiplantae</taxon>
        <taxon>Streptophyta</taxon>
        <taxon>Embryophyta</taxon>
        <taxon>Tracheophyta</taxon>
        <taxon>Spermatophyta</taxon>
        <taxon>Magnoliopsida</taxon>
        <taxon>eudicotyledons</taxon>
        <taxon>Gunneridae</taxon>
        <taxon>Pentapetalae</taxon>
        <taxon>asterids</taxon>
        <taxon>campanulids</taxon>
        <taxon>Asterales</taxon>
        <taxon>Asteraceae</taxon>
        <taxon>Carduoideae</taxon>
        <taxon>Cardueae</taxon>
        <taxon>Centaureinae</taxon>
        <taxon>Centaurea</taxon>
    </lineage>
</organism>
<dbReference type="Gene3D" id="1.10.600.10">
    <property type="entry name" value="Farnesyl Diphosphate Synthase"/>
    <property type="match status" value="1"/>
</dbReference>
<name>A0AA38W8S3_9ASTR</name>